<dbReference type="EMBL" id="BONU01000060">
    <property type="protein sequence ID" value="GIG76531.1"/>
    <property type="molecule type" value="Genomic_DNA"/>
</dbReference>
<sequence length="170" mass="17959">MFDVNVETVAGQVQPDQVGDRTLILDDEHQPLAQGLRTHAAIIPLLRRDVRTPRQLSGAPGPGAVLPGPVPDVPRWQVRYLDGLGCGVFPVRGWTSAAGEVAVLVGFGDGCGVAAVAAVAPGPNSPTTTAPTASILWIRFMGRCSLEVRVLDSQPADKMLTFHKAHVRLG</sequence>
<proteinExistence type="predicted"/>
<protein>
    <submittedName>
        <fullName evidence="1">Uncharacterized protein</fullName>
    </submittedName>
</protein>
<keyword evidence="2" id="KW-1185">Reference proteome</keyword>
<evidence type="ECO:0000313" key="2">
    <source>
        <dbReference type="Proteomes" id="UP000653674"/>
    </source>
</evidence>
<gene>
    <name evidence="1" type="ORF">Pfl04_49350</name>
</gene>
<evidence type="ECO:0000313" key="1">
    <source>
        <dbReference type="EMBL" id="GIG76531.1"/>
    </source>
</evidence>
<reference evidence="1" key="1">
    <citation type="submission" date="2021-01" db="EMBL/GenBank/DDBJ databases">
        <title>Whole genome shotgun sequence of Planosporangium flavigriseum NBRC 105377.</title>
        <authorList>
            <person name="Komaki H."/>
            <person name="Tamura T."/>
        </authorList>
    </citation>
    <scope>NUCLEOTIDE SEQUENCE</scope>
    <source>
        <strain evidence="1">NBRC 105377</strain>
    </source>
</reference>
<organism evidence="1 2">
    <name type="scientific">Planosporangium flavigriseum</name>
    <dbReference type="NCBI Taxonomy" id="373681"/>
    <lineage>
        <taxon>Bacteria</taxon>
        <taxon>Bacillati</taxon>
        <taxon>Actinomycetota</taxon>
        <taxon>Actinomycetes</taxon>
        <taxon>Micromonosporales</taxon>
        <taxon>Micromonosporaceae</taxon>
        <taxon>Planosporangium</taxon>
    </lineage>
</organism>
<accession>A0A8J3PNE8</accession>
<name>A0A8J3PNE8_9ACTN</name>
<dbReference type="Proteomes" id="UP000653674">
    <property type="component" value="Unassembled WGS sequence"/>
</dbReference>
<comment type="caution">
    <text evidence="1">The sequence shown here is derived from an EMBL/GenBank/DDBJ whole genome shotgun (WGS) entry which is preliminary data.</text>
</comment>
<dbReference type="AlphaFoldDB" id="A0A8J3PNE8"/>